<keyword evidence="2" id="KW-1185">Reference proteome</keyword>
<evidence type="ECO:0000313" key="1">
    <source>
        <dbReference type="EMBL" id="QDV54969.1"/>
    </source>
</evidence>
<reference evidence="1 2" key="1">
    <citation type="submission" date="2019-02" db="EMBL/GenBank/DDBJ databases">
        <title>Deep-cultivation of Planctomycetes and their phenomic and genomic characterization uncovers novel biology.</title>
        <authorList>
            <person name="Wiegand S."/>
            <person name="Jogler M."/>
            <person name="Boedeker C."/>
            <person name="Pinto D."/>
            <person name="Vollmers J."/>
            <person name="Rivas-Marin E."/>
            <person name="Kohn T."/>
            <person name="Peeters S.H."/>
            <person name="Heuer A."/>
            <person name="Rast P."/>
            <person name="Oberbeckmann S."/>
            <person name="Bunk B."/>
            <person name="Jeske O."/>
            <person name="Meyerdierks A."/>
            <person name="Storesund J.E."/>
            <person name="Kallscheuer N."/>
            <person name="Luecker S."/>
            <person name="Lage O.M."/>
            <person name="Pohl T."/>
            <person name="Merkel B.J."/>
            <person name="Hornburger P."/>
            <person name="Mueller R.-W."/>
            <person name="Bruemmer F."/>
            <person name="Labrenz M."/>
            <person name="Spormann A.M."/>
            <person name="Op den Camp H."/>
            <person name="Overmann J."/>
            <person name="Amann R."/>
            <person name="Jetten M.S.M."/>
            <person name="Mascher T."/>
            <person name="Medema M.H."/>
            <person name="Devos D.P."/>
            <person name="Kaster A.-K."/>
            <person name="Ovreas L."/>
            <person name="Rohde M."/>
            <person name="Galperin M.Y."/>
            <person name="Jogler C."/>
        </authorList>
    </citation>
    <scope>NUCLEOTIDE SEQUENCE [LARGE SCALE GENOMIC DNA]</scope>
    <source>
        <strain evidence="1 2">Mal33</strain>
    </source>
</reference>
<dbReference type="SUPFAM" id="SSF48452">
    <property type="entry name" value="TPR-like"/>
    <property type="match status" value="2"/>
</dbReference>
<evidence type="ECO:0000313" key="2">
    <source>
        <dbReference type="Proteomes" id="UP000316770"/>
    </source>
</evidence>
<organism evidence="1 2">
    <name type="scientific">Rosistilla oblonga</name>
    <dbReference type="NCBI Taxonomy" id="2527990"/>
    <lineage>
        <taxon>Bacteria</taxon>
        <taxon>Pseudomonadati</taxon>
        <taxon>Planctomycetota</taxon>
        <taxon>Planctomycetia</taxon>
        <taxon>Pirellulales</taxon>
        <taxon>Pirellulaceae</taxon>
        <taxon>Rosistilla</taxon>
    </lineage>
</organism>
<protein>
    <recommendedName>
        <fullName evidence="3">Tetratricopeptide repeat protein</fullName>
    </recommendedName>
</protein>
<dbReference type="Proteomes" id="UP000316770">
    <property type="component" value="Chromosome"/>
</dbReference>
<name>A0A518IPF3_9BACT</name>
<accession>A0A518IPF3</accession>
<gene>
    <name evidence="1" type="ORF">Mal33_09370</name>
</gene>
<dbReference type="InterPro" id="IPR011990">
    <property type="entry name" value="TPR-like_helical_dom_sf"/>
</dbReference>
<evidence type="ECO:0008006" key="3">
    <source>
        <dbReference type="Google" id="ProtNLM"/>
    </source>
</evidence>
<dbReference type="Gene3D" id="1.25.40.10">
    <property type="entry name" value="Tetratricopeptide repeat domain"/>
    <property type="match status" value="1"/>
</dbReference>
<dbReference type="AlphaFoldDB" id="A0A518IPF3"/>
<dbReference type="EMBL" id="CP036318">
    <property type="protein sequence ID" value="QDV54969.1"/>
    <property type="molecule type" value="Genomic_DNA"/>
</dbReference>
<proteinExistence type="predicted"/>
<sequence length="501" mass="55369">MEPVRKNRQQKRRNAFNFGAWIASRQWSKLLPAAPAVITALAIGGACVWTRSRSQALQPRYLKALSTAVESDQTEVAERYASKLVALGAENRPEVQWIQTVIDLRVGRLQNAQEKLIKLAPADTIGYPYAHLFVAKQIVQRNNIDPQTAAKLKHHLIAASSISVERQWTASTLSKIYVAENDLKSATRELEKVVQSKPEVWLLIANLKKQQGDEKGEQQAFAAAADHFSEQLKNDPNDNKNRLALAQATFQTEGFRATETILLEGLKRSPDAAEFRSALASLYVQHADDLRAKSSLQKLELSGVLELIERAIQLVPNHPIALQRLMLFLDESGIAEDKASQVLGDLLASGQANASVHLLVATRAMLTGDDATAKVHMDLGYQKNPNLPVLLNNMAWLVARQDPPQLDAAKSYADRALNLVGNKGEIANRFRDTRGHILVKMERWEEAIADLETAVPQLNDRAKAITLRALAKAYRALDQNEIAAAYEKQASTIGLDSPAID</sequence>